<evidence type="ECO:0000256" key="1">
    <source>
        <dbReference type="ARBA" id="ARBA00004442"/>
    </source>
</evidence>
<organism evidence="5 6">
    <name type="scientific">Salinimicrobium gaetbulicola</name>
    <dbReference type="NCBI Taxonomy" id="999702"/>
    <lineage>
        <taxon>Bacteria</taxon>
        <taxon>Pseudomonadati</taxon>
        <taxon>Bacteroidota</taxon>
        <taxon>Flavobacteriia</taxon>
        <taxon>Flavobacteriales</taxon>
        <taxon>Flavobacteriaceae</taxon>
        <taxon>Salinimicrobium</taxon>
    </lineage>
</organism>
<comment type="subcellular location">
    <subcellularLocation>
        <location evidence="1">Cell outer membrane</location>
    </subcellularLocation>
</comment>
<proteinExistence type="predicted"/>
<evidence type="ECO:0000259" key="4">
    <source>
        <dbReference type="Pfam" id="PF14905"/>
    </source>
</evidence>
<dbReference type="Gene3D" id="2.40.170.20">
    <property type="entry name" value="TonB-dependent receptor, beta-barrel domain"/>
    <property type="match status" value="1"/>
</dbReference>
<protein>
    <submittedName>
        <fullName evidence="5">TonB-dependent receptor domain-containing protein</fullName>
    </submittedName>
</protein>
<dbReference type="Gene3D" id="2.170.130.10">
    <property type="entry name" value="TonB-dependent receptor, plug domain"/>
    <property type="match status" value="1"/>
</dbReference>
<dbReference type="Pfam" id="PF14905">
    <property type="entry name" value="OMP_b-brl_3"/>
    <property type="match status" value="1"/>
</dbReference>
<keyword evidence="5" id="KW-0675">Receptor</keyword>
<feature type="domain" description="Outer membrane protein beta-barrel" evidence="4">
    <location>
        <begin position="383"/>
        <end position="782"/>
    </location>
</feature>
<dbReference type="InterPro" id="IPR037066">
    <property type="entry name" value="Plug_dom_sf"/>
</dbReference>
<keyword evidence="3" id="KW-0998">Cell outer membrane</keyword>
<dbReference type="SUPFAM" id="SSF49452">
    <property type="entry name" value="Starch-binding domain-like"/>
    <property type="match status" value="1"/>
</dbReference>
<dbReference type="Pfam" id="PF13715">
    <property type="entry name" value="CarbopepD_reg_2"/>
    <property type="match status" value="1"/>
</dbReference>
<dbReference type="RefSeq" id="WP_380740092.1">
    <property type="nucleotide sequence ID" value="NZ_JBHTJP010000035.1"/>
</dbReference>
<name>A0ABW3IIE0_9FLAO</name>
<reference evidence="6" key="1">
    <citation type="journal article" date="2019" name="Int. J. Syst. Evol. Microbiol.">
        <title>The Global Catalogue of Microorganisms (GCM) 10K type strain sequencing project: providing services to taxonomists for standard genome sequencing and annotation.</title>
        <authorList>
            <consortium name="The Broad Institute Genomics Platform"/>
            <consortium name="The Broad Institute Genome Sequencing Center for Infectious Disease"/>
            <person name="Wu L."/>
            <person name="Ma J."/>
        </authorList>
    </citation>
    <scope>NUCLEOTIDE SEQUENCE [LARGE SCALE GENOMIC DNA]</scope>
    <source>
        <strain evidence="6">CCUG 60898</strain>
    </source>
</reference>
<dbReference type="InterPro" id="IPR013784">
    <property type="entry name" value="Carb-bd-like_fold"/>
</dbReference>
<keyword evidence="2" id="KW-0472">Membrane</keyword>
<evidence type="ECO:0000256" key="2">
    <source>
        <dbReference type="ARBA" id="ARBA00023136"/>
    </source>
</evidence>
<dbReference type="PANTHER" id="PTHR40980:SF4">
    <property type="entry name" value="TONB-DEPENDENT RECEPTOR-LIKE BETA-BARREL DOMAIN-CONTAINING PROTEIN"/>
    <property type="match status" value="1"/>
</dbReference>
<dbReference type="EMBL" id="JBHTJP010000035">
    <property type="protein sequence ID" value="MFD0977640.1"/>
    <property type="molecule type" value="Genomic_DNA"/>
</dbReference>
<comment type="caution">
    <text evidence="5">The sequence shown here is derived from an EMBL/GenBank/DDBJ whole genome shotgun (WGS) entry which is preliminary data.</text>
</comment>
<dbReference type="PANTHER" id="PTHR40980">
    <property type="entry name" value="PLUG DOMAIN-CONTAINING PROTEIN"/>
    <property type="match status" value="1"/>
</dbReference>
<evidence type="ECO:0000313" key="6">
    <source>
        <dbReference type="Proteomes" id="UP001597100"/>
    </source>
</evidence>
<gene>
    <name evidence="5" type="ORF">ACFQ1G_12620</name>
</gene>
<dbReference type="Gene3D" id="2.60.40.1120">
    <property type="entry name" value="Carboxypeptidase-like, regulatory domain"/>
    <property type="match status" value="1"/>
</dbReference>
<accession>A0ABW3IIE0</accession>
<keyword evidence="6" id="KW-1185">Reference proteome</keyword>
<dbReference type="SUPFAM" id="SSF56935">
    <property type="entry name" value="Porins"/>
    <property type="match status" value="1"/>
</dbReference>
<sequence>MKWYRQFLFGLASIISPLLWSQEGSLNGSLQDQNKETIPYATVAIMKVQDSTIVTGGTTNETGNFSMKSPKDGEYFLRFSAIGFKPTFSEPFIVKGENYGHSFGMVTMAEEVTMLNEVMVKSWRPRVEFNAGNMVVSVEGTALAAGSSAFEILSRSPGVSLDQEGNFLLNGKSGVTVMIDGRRSYLSSKELQTMLEGMSAENIKNIEVINNPTAKYDAEGTAGILNINLKSNSLSGLNGSIYAGYEIREKHWYNAGLALNYKKVKWNSFLNLDMAKEGTIRDQEFDRVIQAEGENAIFRQEGKDTRVKYIPSLRVGSDYSINPKHSVGVMLNFTNQIRDNIWHTWGTLQNINVGETTQIDAKNFLDESFENTGINVHYQGVLDSVGTSLSVDLDYVKLRKDGNSKFVNNYSYNDGSHFKEVLYSDNLSDFDIYSAKTDLSVPFTKTSNLDLGVKVSKVISDSKLRFSIDEGGSLQPDPSRSNDFRYEEDIFAGYLSYRNRINDTWNFQLGLRAEQTFSEGRSIEGDALIDRGYLEFFPNVNIEQTLSENYKLNYSFSRRISRPAYKQLNPFIFYLDPYTYIDGNPGLKPQFMNSFQLSQTFLKKYNLLLSYDHSRDYIGEIPLQNPETKEMIFSIQNMNDFRSYGATLVAPFKILPDWHMNNNFVLVKQEYDIVIGEQELENDQLYFTARSTQRINLPLNLKLELFASYEGPVAYGLYKFEDQWWLDAGLKRSFWNDKLDLTFKATDIFKTMRSRATTTFNNNSTKINQYWGNRGVSLNLRYKISNGQSESASRSKSLEELQRAGG</sequence>
<dbReference type="InterPro" id="IPR041700">
    <property type="entry name" value="OMP_b-brl_3"/>
</dbReference>
<dbReference type="Proteomes" id="UP001597100">
    <property type="component" value="Unassembled WGS sequence"/>
</dbReference>
<dbReference type="InterPro" id="IPR036942">
    <property type="entry name" value="Beta-barrel_TonB_sf"/>
</dbReference>
<evidence type="ECO:0000313" key="5">
    <source>
        <dbReference type="EMBL" id="MFD0977640.1"/>
    </source>
</evidence>
<evidence type="ECO:0000256" key="3">
    <source>
        <dbReference type="ARBA" id="ARBA00023237"/>
    </source>
</evidence>